<gene>
    <name evidence="1" type="ORF">LELLBOIK_00011</name>
</gene>
<dbReference type="AlphaFoldDB" id="A0A7G9YSB2"/>
<evidence type="ECO:0000313" key="1">
    <source>
        <dbReference type="EMBL" id="QNO50896.1"/>
    </source>
</evidence>
<sequence>MQVIYIHLKVRKIIKTTVKFQPNGGIYKPSSSISCYMKFRLHKRGKKNVQF</sequence>
<protein>
    <submittedName>
        <fullName evidence="1">Uncharacterized protein</fullName>
    </submittedName>
</protein>
<proteinExistence type="predicted"/>
<accession>A0A7G9YSB2</accession>
<name>A0A7G9YSB2_9EURY</name>
<dbReference type="EMBL" id="MT631455">
    <property type="protein sequence ID" value="QNO50896.1"/>
    <property type="molecule type" value="Genomic_DNA"/>
</dbReference>
<reference evidence="1" key="1">
    <citation type="submission" date="2020-06" db="EMBL/GenBank/DDBJ databases">
        <title>Unique genomic features of the anaerobic methanotrophic archaea.</title>
        <authorList>
            <person name="Chadwick G.L."/>
            <person name="Skennerton C.T."/>
            <person name="Laso-Perez R."/>
            <person name="Leu A.O."/>
            <person name="Speth D.R."/>
            <person name="Yu H."/>
            <person name="Morgan-Lang C."/>
            <person name="Hatzenpichler R."/>
            <person name="Goudeau D."/>
            <person name="Malmstrom R."/>
            <person name="Brazelton W.J."/>
            <person name="Woyke T."/>
            <person name="Hallam S.J."/>
            <person name="Tyson G.W."/>
            <person name="Wegener G."/>
            <person name="Boetius A."/>
            <person name="Orphan V."/>
        </authorList>
    </citation>
    <scope>NUCLEOTIDE SEQUENCE</scope>
</reference>
<organism evidence="1">
    <name type="scientific">Candidatus Methanophagaceae archaeon ANME-1 ERB6</name>
    <dbReference type="NCBI Taxonomy" id="2759912"/>
    <lineage>
        <taxon>Archaea</taxon>
        <taxon>Methanobacteriati</taxon>
        <taxon>Methanobacteriota</taxon>
        <taxon>Stenosarchaea group</taxon>
        <taxon>Methanomicrobia</taxon>
        <taxon>Candidatus Methanophagales</taxon>
        <taxon>Candidatus Methanophagaceae</taxon>
    </lineage>
</organism>